<keyword evidence="1" id="KW-0472">Membrane</keyword>
<sequence length="227" mass="26632">MNQKNHIEEITKYNAKISIYNLVYKKFKIKWWAYIIIPPLLPTIASFILLFYEKESWIFLTFSLMIVFCGISANFLVTKIEVVIRTYYSYALIDNNKYNYSSFLEIQKRVLIDLLGDTLTKKDNLLFLIDKLSAQQNKYSYGLSVQTVVITISIITGGFLSKFLDYSTDMQDFYDGSRILISIILLMGFTVIIVDFFFVKGFVEQYIKNKNRLVRTLTNIYLDKYAD</sequence>
<evidence type="ECO:0008006" key="6">
    <source>
        <dbReference type="Google" id="ProtNLM"/>
    </source>
</evidence>
<dbReference type="EMBL" id="CP033926">
    <property type="protein sequence ID" value="AZA99968.1"/>
    <property type="molecule type" value="Genomic_DNA"/>
</dbReference>
<evidence type="ECO:0000313" key="2">
    <source>
        <dbReference type="EMBL" id="AZA99968.1"/>
    </source>
</evidence>
<reference evidence="2 5" key="2">
    <citation type="submission" date="2018-11" db="EMBL/GenBank/DDBJ databases">
        <title>Proposal to divide the Flavobacteriaceae and reorganize its genera based on Amino Acid Identity values calculated from whole genome sequences.</title>
        <authorList>
            <person name="Nicholson A.C."/>
            <person name="Gulvik C.A."/>
            <person name="Whitney A.M."/>
            <person name="Humrighouse B.W."/>
            <person name="Bell M."/>
            <person name="Holmes B."/>
            <person name="Steigerwalt A.G."/>
            <person name="Villarma A."/>
            <person name="Sheth M."/>
            <person name="Batra D."/>
            <person name="Pryor J."/>
            <person name="Bernardet J.-F."/>
            <person name="Hugo C."/>
            <person name="Kampfer P."/>
            <person name="Newman J."/>
            <person name="McQuiston J.R."/>
        </authorList>
    </citation>
    <scope>NUCLEOTIDE SEQUENCE [LARGE SCALE GENOMIC DNA]</scope>
    <source>
        <strain evidence="2 5">DSM 16927</strain>
    </source>
</reference>
<dbReference type="Proteomes" id="UP000186106">
    <property type="component" value="Unassembled WGS sequence"/>
</dbReference>
<feature type="transmembrane region" description="Helical" evidence="1">
    <location>
        <begin position="57"/>
        <end position="77"/>
    </location>
</feature>
<organism evidence="3 4">
    <name type="scientific">Chryseobacterium joostei</name>
    <dbReference type="NCBI Taxonomy" id="112234"/>
    <lineage>
        <taxon>Bacteria</taxon>
        <taxon>Pseudomonadati</taxon>
        <taxon>Bacteroidota</taxon>
        <taxon>Flavobacteriia</taxon>
        <taxon>Flavobacteriales</taxon>
        <taxon>Weeksellaceae</taxon>
        <taxon>Chryseobacterium group</taxon>
        <taxon>Chryseobacterium</taxon>
    </lineage>
</organism>
<keyword evidence="5" id="KW-1185">Reference proteome</keyword>
<keyword evidence="1" id="KW-1133">Transmembrane helix</keyword>
<dbReference type="RefSeq" id="WP_076352725.1">
    <property type="nucleotide sequence ID" value="NZ_CP033926.1"/>
</dbReference>
<reference evidence="3 4" key="1">
    <citation type="submission" date="2017-01" db="EMBL/GenBank/DDBJ databases">
        <authorList>
            <person name="Mah S.A."/>
            <person name="Swanson W.J."/>
            <person name="Moy G.W."/>
            <person name="Vacquier V.D."/>
        </authorList>
    </citation>
    <scope>NUCLEOTIDE SEQUENCE [LARGE SCALE GENOMIC DNA]</scope>
    <source>
        <strain evidence="3 4">DSM 16927</strain>
    </source>
</reference>
<keyword evidence="1" id="KW-0812">Transmembrane</keyword>
<gene>
    <name evidence="2" type="ORF">EG359_10190</name>
    <name evidence="3" type="ORF">SAMN05421768_102685</name>
</gene>
<feature type="transmembrane region" description="Helical" evidence="1">
    <location>
        <begin position="31"/>
        <end position="51"/>
    </location>
</feature>
<dbReference type="EMBL" id="FTNZ01000002">
    <property type="protein sequence ID" value="SIS32096.1"/>
    <property type="molecule type" value="Genomic_DNA"/>
</dbReference>
<evidence type="ECO:0000313" key="3">
    <source>
        <dbReference type="EMBL" id="SIS32096.1"/>
    </source>
</evidence>
<name>A0A1N7I4X0_9FLAO</name>
<dbReference type="KEGG" id="cjt:EG359_10190"/>
<dbReference type="Proteomes" id="UP000279541">
    <property type="component" value="Chromosome"/>
</dbReference>
<evidence type="ECO:0000313" key="5">
    <source>
        <dbReference type="Proteomes" id="UP000279541"/>
    </source>
</evidence>
<dbReference type="OrthoDB" id="1274448at2"/>
<dbReference type="AlphaFoldDB" id="A0A1N7I4X0"/>
<feature type="transmembrane region" description="Helical" evidence="1">
    <location>
        <begin position="179"/>
        <end position="203"/>
    </location>
</feature>
<protein>
    <recommendedName>
        <fullName evidence="6">ABC transporter ATP-binding protein</fullName>
    </recommendedName>
</protein>
<accession>A0A1N7I4X0</accession>
<evidence type="ECO:0000256" key="1">
    <source>
        <dbReference type="SAM" id="Phobius"/>
    </source>
</evidence>
<proteinExistence type="predicted"/>
<feature type="transmembrane region" description="Helical" evidence="1">
    <location>
        <begin position="139"/>
        <end position="159"/>
    </location>
</feature>
<evidence type="ECO:0000313" key="4">
    <source>
        <dbReference type="Proteomes" id="UP000186106"/>
    </source>
</evidence>